<feature type="compositionally biased region" description="Low complexity" evidence="1">
    <location>
        <begin position="155"/>
        <end position="169"/>
    </location>
</feature>
<feature type="compositionally biased region" description="Basic and acidic residues" evidence="1">
    <location>
        <begin position="84"/>
        <end position="111"/>
    </location>
</feature>
<dbReference type="CDD" id="cd17470">
    <property type="entry name" value="T3SS_Flik_C"/>
    <property type="match status" value="1"/>
</dbReference>
<gene>
    <name evidence="3" type="ORF">CQ14_23780</name>
</gene>
<feature type="region of interest" description="Disordered" evidence="1">
    <location>
        <begin position="1"/>
        <end position="169"/>
    </location>
</feature>
<dbReference type="PANTHER" id="PTHR37533">
    <property type="entry name" value="FLAGELLAR HOOK-LENGTH CONTROL PROTEIN"/>
    <property type="match status" value="1"/>
</dbReference>
<name>A0A0R3MDZ4_9BRAD</name>
<dbReference type="Pfam" id="PF02120">
    <property type="entry name" value="Flg_hook"/>
    <property type="match status" value="1"/>
</dbReference>
<feature type="compositionally biased region" description="Polar residues" evidence="1">
    <location>
        <begin position="1"/>
        <end position="20"/>
    </location>
</feature>
<dbReference type="Gene3D" id="3.30.750.140">
    <property type="match status" value="1"/>
</dbReference>
<evidence type="ECO:0000259" key="2">
    <source>
        <dbReference type="Pfam" id="PF02120"/>
    </source>
</evidence>
<feature type="compositionally biased region" description="Basic and acidic residues" evidence="1">
    <location>
        <begin position="122"/>
        <end position="147"/>
    </location>
</feature>
<feature type="region of interest" description="Disordered" evidence="1">
    <location>
        <begin position="288"/>
        <end position="333"/>
    </location>
</feature>
<reference evidence="3 4" key="1">
    <citation type="submission" date="2014-03" db="EMBL/GenBank/DDBJ databases">
        <title>Bradyrhizobium valentinum sp. nov., isolated from effective nodules of Lupinus mariae-josephae, a lupine endemic of basic-lime soils in Eastern Spain.</title>
        <authorList>
            <person name="Duran D."/>
            <person name="Rey L."/>
            <person name="Navarro A."/>
            <person name="Busquets A."/>
            <person name="Imperial J."/>
            <person name="Ruiz-Argueso T."/>
        </authorList>
    </citation>
    <scope>NUCLEOTIDE SEQUENCE [LARGE SCALE GENOMIC DNA]</scope>
    <source>
        <strain evidence="3 4">CCBAU 23086</strain>
    </source>
</reference>
<evidence type="ECO:0000256" key="1">
    <source>
        <dbReference type="SAM" id="MobiDB-lite"/>
    </source>
</evidence>
<dbReference type="PANTHER" id="PTHR37533:SF2">
    <property type="entry name" value="FLAGELLAR HOOK-LENGTH CONTROL PROTEIN"/>
    <property type="match status" value="1"/>
</dbReference>
<dbReference type="Proteomes" id="UP000051660">
    <property type="component" value="Unassembled WGS sequence"/>
</dbReference>
<protein>
    <recommendedName>
        <fullName evidence="2">Flagellar hook-length control protein-like C-terminal domain-containing protein</fullName>
    </recommendedName>
</protein>
<evidence type="ECO:0000313" key="3">
    <source>
        <dbReference type="EMBL" id="KRR16069.1"/>
    </source>
</evidence>
<sequence length="566" mass="56358">MPVVSVTSEVSANASFQTAAARSARPDAEPSAGNDSFAALVDSNTAASRDDNRAPDTAPGPRRSDDTHAATNNRARDNTPAPDKAARNDSNARDAAAKTQNDKTRGDKANDDGNVDTNAEAGTKDAKTSRAKSKSDAPKSDKAKSDETTQASSGDASAATDQTETTQDATTAVTADAVAVAISTAAAPAATASTTPTTDKATAPLAIAAAAIAASASLAAETAPAATAAEGTEATVTTPTTTNTKQADGAKTSTQGGVGQTISAQTATADPTVTAGIAQAASAVAATPAAGTKLSAQRKNPDLARKNATTVEQAASSTTDTAAPTAPATDSIVPAVTPATEAAAKPKPENGIADAVKADASGNPVVPSANTNAHFAAPDIAGQTPVNASGNGLQAPGAIQTQQSVASTATTAAAASQLTATAATSAAVPVSGLAMEIAASAKSGKTRFEIRLDPAELGRIDVRIDIDRHGQVTSHLTVERPETLSMLRQDANQLQRALDNAGLSTGNGGLQFSLRDQSSQGQNDGNQSNPNAHRLVVSEEESVPAVVAGRSYGRMLGSSGGVDIRI</sequence>
<evidence type="ECO:0000313" key="4">
    <source>
        <dbReference type="Proteomes" id="UP000051660"/>
    </source>
</evidence>
<comment type="caution">
    <text evidence="3">The sequence shown here is derived from an EMBL/GenBank/DDBJ whole genome shotgun (WGS) entry which is preliminary data.</text>
</comment>
<dbReference type="EMBL" id="LLYB01000131">
    <property type="protein sequence ID" value="KRR16069.1"/>
    <property type="molecule type" value="Genomic_DNA"/>
</dbReference>
<feature type="compositionally biased region" description="Low complexity" evidence="1">
    <location>
        <begin position="227"/>
        <end position="242"/>
    </location>
</feature>
<dbReference type="InterPro" id="IPR021136">
    <property type="entry name" value="Flagellar_hook_control-like_C"/>
</dbReference>
<organism evidence="3 4">
    <name type="scientific">Bradyrhizobium lablabi</name>
    <dbReference type="NCBI Taxonomy" id="722472"/>
    <lineage>
        <taxon>Bacteria</taxon>
        <taxon>Pseudomonadati</taxon>
        <taxon>Pseudomonadota</taxon>
        <taxon>Alphaproteobacteria</taxon>
        <taxon>Hyphomicrobiales</taxon>
        <taxon>Nitrobacteraceae</taxon>
        <taxon>Bradyrhizobium</taxon>
    </lineage>
</organism>
<feature type="region of interest" description="Disordered" evidence="1">
    <location>
        <begin position="227"/>
        <end position="258"/>
    </location>
</feature>
<dbReference type="AlphaFoldDB" id="A0A0R3MDZ4"/>
<dbReference type="InterPro" id="IPR038610">
    <property type="entry name" value="FliK-like_C_sf"/>
</dbReference>
<feature type="compositionally biased region" description="Polar residues" evidence="1">
    <location>
        <begin position="243"/>
        <end position="258"/>
    </location>
</feature>
<feature type="compositionally biased region" description="Low complexity" evidence="1">
    <location>
        <begin position="314"/>
        <end position="333"/>
    </location>
</feature>
<feature type="region of interest" description="Disordered" evidence="1">
    <location>
        <begin position="508"/>
        <end position="531"/>
    </location>
</feature>
<feature type="compositionally biased region" description="Low complexity" evidence="1">
    <location>
        <begin position="516"/>
        <end position="529"/>
    </location>
</feature>
<accession>A0A0R3MDZ4</accession>
<feature type="domain" description="Flagellar hook-length control protein-like C-terminal" evidence="2">
    <location>
        <begin position="437"/>
        <end position="520"/>
    </location>
</feature>
<proteinExistence type="predicted"/>
<dbReference type="InterPro" id="IPR052563">
    <property type="entry name" value="FliK"/>
</dbReference>